<evidence type="ECO:0000313" key="1">
    <source>
        <dbReference type="EMBL" id="TBH74480.1"/>
    </source>
</evidence>
<reference evidence="1 2" key="1">
    <citation type="submission" date="2019-02" db="EMBL/GenBank/DDBJ databases">
        <title>Genome of a new Bacteroidetes strain.</title>
        <authorList>
            <person name="Pitt A."/>
        </authorList>
    </citation>
    <scope>NUCLEOTIDE SEQUENCE [LARGE SCALE GENOMIC DNA]</scope>
    <source>
        <strain evidence="1 2">103A-SOEBACH</strain>
    </source>
</reference>
<protein>
    <submittedName>
        <fullName evidence="1">PIN domain protein</fullName>
    </submittedName>
</protein>
<accession>A0A4Q9BE74</accession>
<dbReference type="AlphaFoldDB" id="A0A4Q9BE74"/>
<gene>
    <name evidence="1" type="ORF">EWU20_04870</name>
</gene>
<dbReference type="EMBL" id="SEWY01000002">
    <property type="protein sequence ID" value="TBH74480.1"/>
    <property type="molecule type" value="Genomic_DNA"/>
</dbReference>
<evidence type="ECO:0000313" key="2">
    <source>
        <dbReference type="Proteomes" id="UP000293583"/>
    </source>
</evidence>
<comment type="caution">
    <text evidence="1">The sequence shown here is derived from an EMBL/GenBank/DDBJ whole genome shotgun (WGS) entry which is preliminary data.</text>
</comment>
<name>A0A4Q9BE74_9BACT</name>
<keyword evidence="2" id="KW-1185">Reference proteome</keyword>
<dbReference type="SUPFAM" id="SSF88723">
    <property type="entry name" value="PIN domain-like"/>
    <property type="match status" value="1"/>
</dbReference>
<dbReference type="RefSeq" id="WP_130922933.1">
    <property type="nucleotide sequence ID" value="NZ_JAANOL010000002.1"/>
</dbReference>
<dbReference type="OrthoDB" id="9799824at2"/>
<proteinExistence type="predicted"/>
<dbReference type="Proteomes" id="UP000293583">
    <property type="component" value="Unassembled WGS sequence"/>
</dbReference>
<organism evidence="1 2">
    <name type="scientific">Aquirufa antheringensis</name>
    <dbReference type="NCBI Taxonomy" id="2516559"/>
    <lineage>
        <taxon>Bacteria</taxon>
        <taxon>Pseudomonadati</taxon>
        <taxon>Bacteroidota</taxon>
        <taxon>Cytophagia</taxon>
        <taxon>Cytophagales</taxon>
        <taxon>Flectobacillaceae</taxon>
        <taxon>Aquirufa</taxon>
    </lineage>
</organism>
<sequence>MIQRYYFDTSVFGGFFDPEFSKETMRIFDLVLEGEILCIYSDLCEQELILAPSRISKLVEKIPLELKQKILVTPECLELAGHYIKHKVVGYTSLDDCIHIATATINNVDALLSWNFKHIVNSDRITGYNDVNSAYGYVKIPIKSPREIL</sequence>
<dbReference type="InterPro" id="IPR029060">
    <property type="entry name" value="PIN-like_dom_sf"/>
</dbReference>